<evidence type="ECO:0000313" key="8">
    <source>
        <dbReference type="EMBL" id="OUS17755.1"/>
    </source>
</evidence>
<feature type="signal peptide" evidence="5">
    <location>
        <begin position="1"/>
        <end position="18"/>
    </location>
</feature>
<dbReference type="Pfam" id="PF13715">
    <property type="entry name" value="CarbopepD_reg_2"/>
    <property type="match status" value="1"/>
</dbReference>
<keyword evidence="3" id="KW-0998">Cell outer membrane</keyword>
<dbReference type="InterPro" id="IPR036942">
    <property type="entry name" value="Beta-barrel_TonB_sf"/>
</dbReference>
<dbReference type="InterPro" id="IPR000531">
    <property type="entry name" value="Beta-barrel_TonB"/>
</dbReference>
<comment type="caution">
    <text evidence="8">The sequence shown here is derived from an EMBL/GenBank/DDBJ whole genome shotgun (WGS) entry which is preliminary data.</text>
</comment>
<protein>
    <recommendedName>
        <fullName evidence="10">TonB-dependent receptor</fullName>
    </recommendedName>
</protein>
<name>A0A1Z8B5B5_9FLAO</name>
<evidence type="ECO:0000256" key="1">
    <source>
        <dbReference type="ARBA" id="ARBA00004442"/>
    </source>
</evidence>
<evidence type="ECO:0000259" key="7">
    <source>
        <dbReference type="Pfam" id="PF07715"/>
    </source>
</evidence>
<keyword evidence="5" id="KW-0732">Signal</keyword>
<comment type="similarity">
    <text evidence="4">Belongs to the TonB-dependent receptor family.</text>
</comment>
<reference evidence="9" key="1">
    <citation type="journal article" date="2017" name="Proc. Natl. Acad. Sci. U.S.A.">
        <title>Simulation of Deepwater Horizon oil plume reveals substrate specialization within a complex community of hydrocarbon-degraders.</title>
        <authorList>
            <person name="Hu P."/>
            <person name="Dubinsky E.A."/>
            <person name="Probst A.J."/>
            <person name="Wang J."/>
            <person name="Sieber C.M.K."/>
            <person name="Tom L.M."/>
            <person name="Gardinali P."/>
            <person name="Banfield J.F."/>
            <person name="Atlas R.M."/>
            <person name="Andersen G.L."/>
        </authorList>
    </citation>
    <scope>NUCLEOTIDE SEQUENCE [LARGE SCALE GENOMIC DNA]</scope>
</reference>
<dbReference type="InterPro" id="IPR012910">
    <property type="entry name" value="Plug_dom"/>
</dbReference>
<feature type="domain" description="TonB-dependent receptor plug" evidence="7">
    <location>
        <begin position="130"/>
        <end position="225"/>
    </location>
</feature>
<evidence type="ECO:0008006" key="10">
    <source>
        <dbReference type="Google" id="ProtNLM"/>
    </source>
</evidence>
<dbReference type="GO" id="GO:0009279">
    <property type="term" value="C:cell outer membrane"/>
    <property type="evidence" value="ECO:0007669"/>
    <property type="project" value="UniProtKB-SubCell"/>
</dbReference>
<dbReference type="EMBL" id="MAAX01000076">
    <property type="protein sequence ID" value="OUS17755.1"/>
    <property type="molecule type" value="Genomic_DNA"/>
</dbReference>
<dbReference type="SUPFAM" id="SSF56935">
    <property type="entry name" value="Porins"/>
    <property type="match status" value="1"/>
</dbReference>
<dbReference type="PANTHER" id="PTHR40980:SF5">
    <property type="entry name" value="TONB-DEPENDENT RECEPTOR"/>
    <property type="match status" value="1"/>
</dbReference>
<dbReference type="InterPro" id="IPR037066">
    <property type="entry name" value="Plug_dom_sf"/>
</dbReference>
<proteinExistence type="inferred from homology"/>
<dbReference type="Proteomes" id="UP000196102">
    <property type="component" value="Unassembled WGS sequence"/>
</dbReference>
<evidence type="ECO:0000256" key="5">
    <source>
        <dbReference type="SAM" id="SignalP"/>
    </source>
</evidence>
<dbReference type="Gene3D" id="2.60.40.1120">
    <property type="entry name" value="Carboxypeptidase-like, regulatory domain"/>
    <property type="match status" value="1"/>
</dbReference>
<evidence type="ECO:0000256" key="4">
    <source>
        <dbReference type="RuleBase" id="RU003357"/>
    </source>
</evidence>
<sequence length="910" mass="100642">MKKFFFILFSIVSSFAIAQNGIVSGLIVDKDFDDEPVAFASVQLKGTTLGAQSDMDGKFSIVAPVGTYTLVVTFVGMQKVEVPNVEVKQGFTTTINVSMTAEAAALTAVEIVVTKSRESEEALLQEKKNAVTIKQSIGAQELSKKGVSDAEGAVTKVSGVSKQAGVKNVFVRGLGDRYNSTSLNGLPLPSDDPEYKNISLDFFSSDLIESVDINKVFVSEITGDNAGANINIDLKGLSGREELGVGISTGANLQTLNSEFKGIAGEGFFGFSDSELPVSNLNVYSFDNQLAPSSENNLVNLGLSINGGKRIDIGDNYLNVYGLLTFDNGYRFIEGNVKNTNSAGNIFLDQDFEKYNYETSQIGQFNLDYRFGKNNIELLTMYIHKNTQSFQEYDGIDNPEQEGDQVFVRRQQTNDNNLFVTQLLTHFEINEKIDLDVKGSFNALRGSEPDRRNFEYLFRDGFYSPNIDSGGNNQRFFSKVQENDYNANATLKYNLNTDEEDERPNYFTVGGDLRWTHHVFQATVFNHTFDTRIAVDINNVDELYNQPSLTAGNFRLETGRGAAINPQAFNPFYYIGDKVIFAGQGNYVKGFNDKLLLNVGVRFENVSQDVEYDTNIANSATNGPSEINESLFLPSLGLKYSLNDDNIVRVGASKTYIMPRFKEIAPFRYANPGGTATQGNPNLQISNVINLDVAYEYYPSKGEIISLSGFYKNIQDPIARTEIPSGGNTLTYLNVGDQATVLGAEFELRKDLFSSELPEAGFDMNRETVFGLGFNASYIYSKQELNDPLAQFTEESTQLQGAAPLLVNFDLNLNTFINKSNINTAVVFNYFTERVFSVGTRGFENIKEIGVPTLDLVSSVGIGENGKLSLKARNLLNPEYRLEREGDSGNIELSNYKRGLDVSLGYSYKF</sequence>
<dbReference type="Pfam" id="PF07715">
    <property type="entry name" value="Plug"/>
    <property type="match status" value="1"/>
</dbReference>
<keyword evidence="4" id="KW-0798">TonB box</keyword>
<feature type="domain" description="TonB-dependent receptor-like beta-barrel" evidence="6">
    <location>
        <begin position="451"/>
        <end position="815"/>
    </location>
</feature>
<dbReference type="Pfam" id="PF00593">
    <property type="entry name" value="TonB_dep_Rec_b-barrel"/>
    <property type="match status" value="1"/>
</dbReference>
<evidence type="ECO:0000256" key="3">
    <source>
        <dbReference type="ARBA" id="ARBA00023237"/>
    </source>
</evidence>
<dbReference type="Gene3D" id="2.40.170.20">
    <property type="entry name" value="TonB-dependent receptor, beta-barrel domain"/>
    <property type="match status" value="1"/>
</dbReference>
<evidence type="ECO:0000313" key="9">
    <source>
        <dbReference type="Proteomes" id="UP000196102"/>
    </source>
</evidence>
<evidence type="ECO:0000259" key="6">
    <source>
        <dbReference type="Pfam" id="PF00593"/>
    </source>
</evidence>
<dbReference type="SUPFAM" id="SSF49464">
    <property type="entry name" value="Carboxypeptidase regulatory domain-like"/>
    <property type="match status" value="1"/>
</dbReference>
<comment type="subcellular location">
    <subcellularLocation>
        <location evidence="1 4">Cell outer membrane</location>
    </subcellularLocation>
</comment>
<accession>A0A1Z8B5B5</accession>
<feature type="chain" id="PRO_5012442027" description="TonB-dependent receptor" evidence="5">
    <location>
        <begin position="19"/>
        <end position="910"/>
    </location>
</feature>
<dbReference type="AlphaFoldDB" id="A0A1Z8B5B5"/>
<keyword evidence="2 4" id="KW-0472">Membrane</keyword>
<organism evidence="8 9">
    <name type="scientific">Nonlabens dokdonensis</name>
    <dbReference type="NCBI Taxonomy" id="328515"/>
    <lineage>
        <taxon>Bacteria</taxon>
        <taxon>Pseudomonadati</taxon>
        <taxon>Bacteroidota</taxon>
        <taxon>Flavobacteriia</taxon>
        <taxon>Flavobacteriales</taxon>
        <taxon>Flavobacteriaceae</taxon>
        <taxon>Nonlabens</taxon>
    </lineage>
</organism>
<dbReference type="RefSeq" id="WP_303686237.1">
    <property type="nucleotide sequence ID" value="NZ_CAJXYO010000019.1"/>
</dbReference>
<dbReference type="InterPro" id="IPR008969">
    <property type="entry name" value="CarboxyPept-like_regulatory"/>
</dbReference>
<gene>
    <name evidence="8" type="ORF">A9Q93_04700</name>
</gene>
<evidence type="ECO:0000256" key="2">
    <source>
        <dbReference type="ARBA" id="ARBA00023136"/>
    </source>
</evidence>
<dbReference type="PANTHER" id="PTHR40980">
    <property type="entry name" value="PLUG DOMAIN-CONTAINING PROTEIN"/>
    <property type="match status" value="1"/>
</dbReference>
<dbReference type="Gene3D" id="2.170.130.10">
    <property type="entry name" value="TonB-dependent receptor, plug domain"/>
    <property type="match status" value="1"/>
</dbReference>